<keyword evidence="8" id="KW-1185">Reference proteome</keyword>
<feature type="chain" id="PRO_5045328347" evidence="5">
    <location>
        <begin position="23"/>
        <end position="464"/>
    </location>
</feature>
<evidence type="ECO:0000256" key="2">
    <source>
        <dbReference type="ARBA" id="ARBA00022692"/>
    </source>
</evidence>
<dbReference type="EMBL" id="JAQNDM010000002">
    <property type="protein sequence ID" value="MDC0713687.1"/>
    <property type="molecule type" value="Genomic_DNA"/>
</dbReference>
<dbReference type="SUPFAM" id="SSF53822">
    <property type="entry name" value="Periplasmic binding protein-like I"/>
    <property type="match status" value="1"/>
</dbReference>
<dbReference type="InterPro" id="IPR028082">
    <property type="entry name" value="Peripla_BP_I"/>
</dbReference>
<accession>A0ABT5DMV4</accession>
<feature type="domain" description="Receptor ligand binding region" evidence="6">
    <location>
        <begin position="92"/>
        <end position="453"/>
    </location>
</feature>
<evidence type="ECO:0000256" key="4">
    <source>
        <dbReference type="ARBA" id="ARBA00023136"/>
    </source>
</evidence>
<dbReference type="PANTHER" id="PTHR30483">
    <property type="entry name" value="LEUCINE-SPECIFIC-BINDING PROTEIN"/>
    <property type="match status" value="1"/>
</dbReference>
<dbReference type="Gene3D" id="3.40.50.2300">
    <property type="match status" value="2"/>
</dbReference>
<evidence type="ECO:0000256" key="3">
    <source>
        <dbReference type="ARBA" id="ARBA00022989"/>
    </source>
</evidence>
<protein>
    <submittedName>
        <fullName evidence="7">ABC transporter substrate-binding protein</fullName>
    </submittedName>
</protein>
<dbReference type="Pfam" id="PF01094">
    <property type="entry name" value="ANF_receptor"/>
    <property type="match status" value="1"/>
</dbReference>
<evidence type="ECO:0000256" key="1">
    <source>
        <dbReference type="ARBA" id="ARBA00004370"/>
    </source>
</evidence>
<reference evidence="7 8" key="1">
    <citation type="submission" date="2022-11" db="EMBL/GenBank/DDBJ databases">
        <title>Minimal conservation of predation-associated metabolite biosynthetic gene clusters underscores biosynthetic potential of Myxococcota including descriptions for ten novel species: Archangium lansinium sp. nov., Myxococcus landrumus sp. nov., Nannocystis bai.</title>
        <authorList>
            <person name="Ahearne A."/>
            <person name="Stevens C."/>
            <person name="Dowd S."/>
        </authorList>
    </citation>
    <scope>NUCLEOTIDE SEQUENCE [LARGE SCALE GENOMIC DNA]</scope>
    <source>
        <strain evidence="7 8">NCWAL01</strain>
    </source>
</reference>
<keyword evidence="5" id="KW-0732">Signal</keyword>
<dbReference type="RefSeq" id="WP_272144056.1">
    <property type="nucleotide sequence ID" value="NZ_JAQNDM010000002.1"/>
</dbReference>
<dbReference type="InterPro" id="IPR051010">
    <property type="entry name" value="BCAA_transport"/>
</dbReference>
<evidence type="ECO:0000313" key="8">
    <source>
        <dbReference type="Proteomes" id="UP001221838"/>
    </source>
</evidence>
<dbReference type="InterPro" id="IPR001828">
    <property type="entry name" value="ANF_lig-bd_rcpt"/>
</dbReference>
<dbReference type="PROSITE" id="PS51257">
    <property type="entry name" value="PROKAR_LIPOPROTEIN"/>
    <property type="match status" value="1"/>
</dbReference>
<dbReference type="Proteomes" id="UP001221838">
    <property type="component" value="Unassembled WGS sequence"/>
</dbReference>
<comment type="caution">
    <text evidence="7">The sequence shown here is derived from an EMBL/GenBank/DDBJ whole genome shotgun (WGS) entry which is preliminary data.</text>
</comment>
<evidence type="ECO:0000313" key="7">
    <source>
        <dbReference type="EMBL" id="MDC0713687.1"/>
    </source>
</evidence>
<organism evidence="7 8">
    <name type="scientific">Stigmatella ashevillensis</name>
    <dbReference type="NCBI Taxonomy" id="2995309"/>
    <lineage>
        <taxon>Bacteria</taxon>
        <taxon>Pseudomonadati</taxon>
        <taxon>Myxococcota</taxon>
        <taxon>Myxococcia</taxon>
        <taxon>Myxococcales</taxon>
        <taxon>Cystobacterineae</taxon>
        <taxon>Archangiaceae</taxon>
        <taxon>Stigmatella</taxon>
    </lineage>
</organism>
<dbReference type="PANTHER" id="PTHR30483:SF6">
    <property type="entry name" value="PERIPLASMIC BINDING PROTEIN OF ABC TRANSPORTER FOR NATURAL AMINO ACIDS"/>
    <property type="match status" value="1"/>
</dbReference>
<keyword evidence="4" id="KW-0472">Membrane</keyword>
<evidence type="ECO:0000259" key="6">
    <source>
        <dbReference type="Pfam" id="PF01094"/>
    </source>
</evidence>
<name>A0ABT5DMV4_9BACT</name>
<sequence>MRTTRVLPLLAALLSGCSLTTAGGLSECETNADCNSDQVCTNNFCLPQPTGCGTRYGDLTSPDAVQIGAVLPLSLSATDPSQGKDASEEQGLNAILLALDEINQRGAAGRRITLNLCDTAADIARTRQQTEWLVNDKKIAALLTAGSNQTLAAAEVTLAKGVLTMSSTATSPELTSRESNTSLGLLWRTAPSDAIQGNVIADLLLSDPRFTAVKKVGILYLDDQYGQGLFNVITEKLGTSTSKQFRATAYARKTGNIASPMKQIDDFDPDLTVVVGFEDDVSRIIESAQAFDNLKAASGHRWFFTDSVKDAALLDDSTVLAAIQNSFGTAPAQGAGQAFNAFQSRFRSKYNDVDPSNYSFTSHSYDSMYLLGLAVAYAQGQGGQVTGLKMAEGLTQVSSLGAAVQMTSSAFGQLSGELASGRSINVEGASGSLQFDEAGEAPSPIELWQVQGSNFVTVDTLSGG</sequence>
<comment type="subcellular location">
    <subcellularLocation>
        <location evidence="1">Membrane</location>
    </subcellularLocation>
</comment>
<keyword evidence="2" id="KW-0812">Transmembrane</keyword>
<keyword evidence="3" id="KW-1133">Transmembrane helix</keyword>
<evidence type="ECO:0000256" key="5">
    <source>
        <dbReference type="SAM" id="SignalP"/>
    </source>
</evidence>
<feature type="signal peptide" evidence="5">
    <location>
        <begin position="1"/>
        <end position="22"/>
    </location>
</feature>
<gene>
    <name evidence="7" type="ORF">POL68_34795</name>
</gene>
<proteinExistence type="predicted"/>